<feature type="domain" description="Peptidase S54 rhomboid" evidence="9">
    <location>
        <begin position="73"/>
        <end position="215"/>
    </location>
</feature>
<accession>A0A7S2TY11</accession>
<evidence type="ECO:0000256" key="3">
    <source>
        <dbReference type="ARBA" id="ARBA00022670"/>
    </source>
</evidence>
<keyword evidence="3" id="KW-0645">Protease</keyword>
<protein>
    <recommendedName>
        <fullName evidence="9">Peptidase S54 rhomboid domain-containing protein</fullName>
    </recommendedName>
</protein>
<dbReference type="PANTHER" id="PTHR43066">
    <property type="entry name" value="RHOMBOID-RELATED PROTEIN"/>
    <property type="match status" value="1"/>
</dbReference>
<dbReference type="InterPro" id="IPR035952">
    <property type="entry name" value="Rhomboid-like_sf"/>
</dbReference>
<name>A0A7S2TY11_9EUKA</name>
<gene>
    <name evidence="10" type="ORF">LSP00402_LOCUS16055</name>
</gene>
<dbReference type="GO" id="GO:0006508">
    <property type="term" value="P:proteolysis"/>
    <property type="evidence" value="ECO:0007669"/>
    <property type="project" value="UniProtKB-KW"/>
</dbReference>
<organism evidence="10">
    <name type="scientific">Lotharella oceanica</name>
    <dbReference type="NCBI Taxonomy" id="641309"/>
    <lineage>
        <taxon>Eukaryota</taxon>
        <taxon>Sar</taxon>
        <taxon>Rhizaria</taxon>
        <taxon>Cercozoa</taxon>
        <taxon>Chlorarachniophyceae</taxon>
        <taxon>Lotharella</taxon>
    </lineage>
</organism>
<evidence type="ECO:0000256" key="5">
    <source>
        <dbReference type="ARBA" id="ARBA00022801"/>
    </source>
</evidence>
<keyword evidence="5" id="KW-0378">Hydrolase</keyword>
<comment type="subcellular location">
    <subcellularLocation>
        <location evidence="1">Membrane</location>
        <topology evidence="1">Multi-pass membrane protein</topology>
    </subcellularLocation>
</comment>
<evidence type="ECO:0000256" key="7">
    <source>
        <dbReference type="ARBA" id="ARBA00023136"/>
    </source>
</evidence>
<dbReference type="InterPro" id="IPR022764">
    <property type="entry name" value="Peptidase_S54_rhomboid_dom"/>
</dbReference>
<dbReference type="SUPFAM" id="SSF144091">
    <property type="entry name" value="Rhomboid-like"/>
    <property type="match status" value="1"/>
</dbReference>
<evidence type="ECO:0000256" key="4">
    <source>
        <dbReference type="ARBA" id="ARBA00022692"/>
    </source>
</evidence>
<feature type="transmembrane region" description="Helical" evidence="8">
    <location>
        <begin position="114"/>
        <end position="139"/>
    </location>
</feature>
<dbReference type="EMBL" id="HBHP01025847">
    <property type="protein sequence ID" value="CAD9772065.1"/>
    <property type="molecule type" value="Transcribed_RNA"/>
</dbReference>
<dbReference type="AlphaFoldDB" id="A0A7S2TY11"/>
<proteinExistence type="inferred from homology"/>
<evidence type="ECO:0000256" key="2">
    <source>
        <dbReference type="ARBA" id="ARBA00009045"/>
    </source>
</evidence>
<dbReference type="FunFam" id="1.20.1540.10:FF:000008">
    <property type="entry name" value="RHOMBOID-like protein 13"/>
    <property type="match status" value="1"/>
</dbReference>
<evidence type="ECO:0000259" key="9">
    <source>
        <dbReference type="Pfam" id="PF01694"/>
    </source>
</evidence>
<evidence type="ECO:0000256" key="1">
    <source>
        <dbReference type="ARBA" id="ARBA00004141"/>
    </source>
</evidence>
<evidence type="ECO:0000313" key="10">
    <source>
        <dbReference type="EMBL" id="CAD9772065.1"/>
    </source>
</evidence>
<feature type="transmembrane region" description="Helical" evidence="8">
    <location>
        <begin position="145"/>
        <end position="163"/>
    </location>
</feature>
<evidence type="ECO:0000256" key="8">
    <source>
        <dbReference type="SAM" id="Phobius"/>
    </source>
</evidence>
<feature type="transmembrane region" description="Helical" evidence="8">
    <location>
        <begin position="201"/>
        <end position="222"/>
    </location>
</feature>
<sequence length="285" mass="32187">MHRRRDGRRRGQIDPRMMMLLMQLGRQIANLEYKPPATLALMALNSAVYLYEFSLPFRVPDVCMHPAKILFGGDWKRLVLSAFYHADDYHLYYNMSSLLWKGVQLEQQFGTEEFIGMTLVLLGLSHSFYVAAAWIMYTLGISSSSMQTCAVGFSAVLFAYKVVLNFNSPRMTNVYGISVPLKYACWLELVMISIITPNASFLGHLCGILAGLVYVTGGRAIMLGSIFSAASSSAPASAPSRHTIQRGILRPNRQRRRQEEEDADLAEAMRRSRMDHALRNRGVYR</sequence>
<reference evidence="10" key="1">
    <citation type="submission" date="2021-01" db="EMBL/GenBank/DDBJ databases">
        <authorList>
            <person name="Corre E."/>
            <person name="Pelletier E."/>
            <person name="Niang G."/>
            <person name="Scheremetjew M."/>
            <person name="Finn R."/>
            <person name="Kale V."/>
            <person name="Holt S."/>
            <person name="Cochrane G."/>
            <person name="Meng A."/>
            <person name="Brown T."/>
            <person name="Cohen L."/>
        </authorList>
    </citation>
    <scope>NUCLEOTIDE SEQUENCE</scope>
    <source>
        <strain evidence="10">CCMP622</strain>
    </source>
</reference>
<dbReference type="PANTHER" id="PTHR43066:SF1">
    <property type="entry name" value="RHOMBOID PROTEIN 2"/>
    <property type="match status" value="1"/>
</dbReference>
<dbReference type="Pfam" id="PF01694">
    <property type="entry name" value="Rhomboid"/>
    <property type="match status" value="1"/>
</dbReference>
<dbReference type="GO" id="GO:0004252">
    <property type="term" value="F:serine-type endopeptidase activity"/>
    <property type="evidence" value="ECO:0007669"/>
    <property type="project" value="InterPro"/>
</dbReference>
<feature type="transmembrane region" description="Helical" evidence="8">
    <location>
        <begin position="175"/>
        <end position="195"/>
    </location>
</feature>
<dbReference type="Gene3D" id="1.20.1540.10">
    <property type="entry name" value="Rhomboid-like"/>
    <property type="match status" value="1"/>
</dbReference>
<dbReference type="GO" id="GO:0016020">
    <property type="term" value="C:membrane"/>
    <property type="evidence" value="ECO:0007669"/>
    <property type="project" value="UniProtKB-SubCell"/>
</dbReference>
<keyword evidence="6 8" id="KW-1133">Transmembrane helix</keyword>
<keyword evidence="7 8" id="KW-0472">Membrane</keyword>
<comment type="similarity">
    <text evidence="2">Belongs to the peptidase S54 family.</text>
</comment>
<keyword evidence="4 8" id="KW-0812">Transmembrane</keyword>
<evidence type="ECO:0000256" key="6">
    <source>
        <dbReference type="ARBA" id="ARBA00022989"/>
    </source>
</evidence>